<feature type="domain" description="Reverse transcriptase zinc-binding" evidence="1">
    <location>
        <begin position="95"/>
        <end position="178"/>
    </location>
</feature>
<evidence type="ECO:0000313" key="2">
    <source>
        <dbReference type="EMBL" id="CAI8584308.1"/>
    </source>
</evidence>
<dbReference type="Proteomes" id="UP001157006">
    <property type="component" value="Unassembled WGS sequence"/>
</dbReference>
<dbReference type="InterPro" id="IPR026960">
    <property type="entry name" value="RVT-Znf"/>
</dbReference>
<organism evidence="2 3">
    <name type="scientific">Vicia faba</name>
    <name type="common">Broad bean</name>
    <name type="synonym">Faba vulgaris</name>
    <dbReference type="NCBI Taxonomy" id="3906"/>
    <lineage>
        <taxon>Eukaryota</taxon>
        <taxon>Viridiplantae</taxon>
        <taxon>Streptophyta</taxon>
        <taxon>Embryophyta</taxon>
        <taxon>Tracheophyta</taxon>
        <taxon>Spermatophyta</taxon>
        <taxon>Magnoliopsida</taxon>
        <taxon>eudicotyledons</taxon>
        <taxon>Gunneridae</taxon>
        <taxon>Pentapetalae</taxon>
        <taxon>rosids</taxon>
        <taxon>fabids</taxon>
        <taxon>Fabales</taxon>
        <taxon>Fabaceae</taxon>
        <taxon>Papilionoideae</taxon>
        <taxon>50 kb inversion clade</taxon>
        <taxon>NPAAA clade</taxon>
        <taxon>Hologalegina</taxon>
        <taxon>IRL clade</taxon>
        <taxon>Fabeae</taxon>
        <taxon>Vicia</taxon>
    </lineage>
</organism>
<evidence type="ECO:0000313" key="3">
    <source>
        <dbReference type="Proteomes" id="UP001157006"/>
    </source>
</evidence>
<dbReference type="Pfam" id="PF13966">
    <property type="entry name" value="zf-RVT"/>
    <property type="match status" value="1"/>
</dbReference>
<gene>
    <name evidence="2" type="ORF">VFH_U068880</name>
</gene>
<evidence type="ECO:0000259" key="1">
    <source>
        <dbReference type="Pfam" id="PF13966"/>
    </source>
</evidence>
<name>A0AAV0YHI1_VICFA</name>
<keyword evidence="3" id="KW-1185">Reference proteome</keyword>
<dbReference type="EMBL" id="CATIWC010001627">
    <property type="protein sequence ID" value="CAI8584308.1"/>
    <property type="molecule type" value="Genomic_DNA"/>
</dbReference>
<reference evidence="2 3" key="1">
    <citation type="submission" date="2023-01" db="EMBL/GenBank/DDBJ databases">
        <authorList>
            <person name="Kreplak J."/>
        </authorList>
    </citation>
    <scope>NUCLEOTIDE SEQUENCE [LARGE SCALE GENOMIC DNA]</scope>
</reference>
<protein>
    <recommendedName>
        <fullName evidence="1">Reverse transcriptase zinc-binding domain-containing protein</fullName>
    </recommendedName>
</protein>
<accession>A0AAV0YHI1</accession>
<comment type="caution">
    <text evidence="2">The sequence shown here is derived from an EMBL/GenBank/DDBJ whole genome shotgun (WGS) entry which is preliminary data.</text>
</comment>
<sequence>MGLYEKDSRGDYYTWSNKQPSGTIYSRIDRVIGNLNKHQQNIDTTLCILEPGISDHALLCFKGPELCDSRRKQFKCRQLAVSLQGWDNMLQQGKFNSKKVCIELKNHSPEVSWKSIFFNNFARPHAKFTLWMACHNNLATKERLHRFSLIDNDICCFCSEQESLSHLFFKCSSLASVWRYVLQWIHCDHQPQRWNEEINWVIKCSKEKGHKVIILKAAFTETVYEL</sequence>
<dbReference type="AlphaFoldDB" id="A0AAV0YHI1"/>
<proteinExistence type="predicted"/>